<dbReference type="InterPro" id="IPR002220">
    <property type="entry name" value="DapA-like"/>
</dbReference>
<dbReference type="GO" id="GO:0008840">
    <property type="term" value="F:4-hydroxy-tetrahydrodipicolinate synthase activity"/>
    <property type="evidence" value="ECO:0007669"/>
    <property type="project" value="TreeGrafter"/>
</dbReference>
<dbReference type="PANTHER" id="PTHR12128:SF66">
    <property type="entry name" value="4-HYDROXY-2-OXOGLUTARATE ALDOLASE, MITOCHONDRIAL"/>
    <property type="match status" value="1"/>
</dbReference>
<dbReference type="Proteomes" id="UP000653099">
    <property type="component" value="Unassembled WGS sequence"/>
</dbReference>
<evidence type="ECO:0000313" key="5">
    <source>
        <dbReference type="EMBL" id="GGJ10245.1"/>
    </source>
</evidence>
<dbReference type="SMART" id="SM01130">
    <property type="entry name" value="DHDPS"/>
    <property type="match status" value="1"/>
</dbReference>
<organism evidence="5 6">
    <name type="scientific">Halobellus salinus</name>
    <dbReference type="NCBI Taxonomy" id="931585"/>
    <lineage>
        <taxon>Archaea</taxon>
        <taxon>Methanobacteriati</taxon>
        <taxon>Methanobacteriota</taxon>
        <taxon>Stenosarchaea group</taxon>
        <taxon>Halobacteria</taxon>
        <taxon>Halobacteriales</taxon>
        <taxon>Haloferacaceae</taxon>
        <taxon>Halobellus</taxon>
    </lineage>
</organism>
<feature type="active site" description="Proton donor/acceptor" evidence="3">
    <location>
        <position position="133"/>
    </location>
</feature>
<feature type="binding site" evidence="4">
    <location>
        <position position="203"/>
    </location>
    <ligand>
        <name>pyruvate</name>
        <dbReference type="ChEBI" id="CHEBI:15361"/>
    </ligand>
</feature>
<dbReference type="PIRSF" id="PIRSF001365">
    <property type="entry name" value="DHDPS"/>
    <property type="match status" value="1"/>
</dbReference>
<keyword evidence="6" id="KW-1185">Reference proteome</keyword>
<comment type="caution">
    <text evidence="5">The sequence shown here is derived from an EMBL/GenBank/DDBJ whole genome shotgun (WGS) entry which is preliminary data.</text>
</comment>
<evidence type="ECO:0000256" key="4">
    <source>
        <dbReference type="PIRSR" id="PIRSR001365-2"/>
    </source>
</evidence>
<dbReference type="GO" id="GO:0008675">
    <property type="term" value="F:2-dehydro-3-deoxy-phosphogluconate aldolase activity"/>
    <property type="evidence" value="ECO:0007669"/>
    <property type="project" value="UniProtKB-ARBA"/>
</dbReference>
<dbReference type="InterPro" id="IPR013785">
    <property type="entry name" value="Aldolase_TIM"/>
</dbReference>
<dbReference type="AlphaFoldDB" id="A0A830EJ68"/>
<evidence type="ECO:0000256" key="1">
    <source>
        <dbReference type="ARBA" id="ARBA00023239"/>
    </source>
</evidence>
<dbReference type="PRINTS" id="PR00146">
    <property type="entry name" value="DHPICSNTHASE"/>
</dbReference>
<reference evidence="5" key="2">
    <citation type="submission" date="2020-09" db="EMBL/GenBank/DDBJ databases">
        <authorList>
            <person name="Sun Q."/>
            <person name="Ohkuma M."/>
        </authorList>
    </citation>
    <scope>NUCLEOTIDE SEQUENCE</scope>
    <source>
        <strain evidence="5">JCM 14359</strain>
    </source>
</reference>
<evidence type="ECO:0000256" key="2">
    <source>
        <dbReference type="ARBA" id="ARBA00023270"/>
    </source>
</evidence>
<sequence>MNVSGTIVPMATPIAGGGVDEAALAEFTRSLVDRGVHGLFPGSSIGEFPSLTAEEHRTLVETVVEAADDTTAVIAGCCATSIGDVRARVSTAGEAGADAAVVVTPYYLSTTQNGLRRFFERVAADAPLDLLLYNIPALTGNQLSVDTVSHLADLDTVVGLKDTSGDLGYQYRVVEETPPEFVVFQGSTDIAGAALNLGADGLIAGPANVFPAELAELYDAHARGDDATVNRILREVVVPIVSTYDDIPTAAAIKHLVRRNGLDIGDPLPPVAPVSPAEQERLDVAYRAVADRTIE</sequence>
<evidence type="ECO:0000313" key="6">
    <source>
        <dbReference type="Proteomes" id="UP000653099"/>
    </source>
</evidence>
<feature type="active site" description="Schiff-base intermediate with substrate" evidence="3">
    <location>
        <position position="161"/>
    </location>
</feature>
<accession>A0A830EJ68</accession>
<dbReference type="PANTHER" id="PTHR12128">
    <property type="entry name" value="DIHYDRODIPICOLINATE SYNTHASE"/>
    <property type="match status" value="1"/>
</dbReference>
<dbReference type="EMBL" id="BMOC01000012">
    <property type="protein sequence ID" value="GGJ10245.1"/>
    <property type="molecule type" value="Genomic_DNA"/>
</dbReference>
<evidence type="ECO:0000256" key="3">
    <source>
        <dbReference type="PIRSR" id="PIRSR001365-1"/>
    </source>
</evidence>
<keyword evidence="1" id="KW-0456">Lyase</keyword>
<dbReference type="CDD" id="cd00408">
    <property type="entry name" value="DHDPS-like"/>
    <property type="match status" value="1"/>
</dbReference>
<dbReference type="OrthoDB" id="350860at2157"/>
<dbReference type="GO" id="GO:0044281">
    <property type="term" value="P:small molecule metabolic process"/>
    <property type="evidence" value="ECO:0007669"/>
    <property type="project" value="UniProtKB-ARBA"/>
</dbReference>
<name>A0A830EJ68_9EURY</name>
<proteinExistence type="predicted"/>
<dbReference type="RefSeq" id="WP_188787286.1">
    <property type="nucleotide sequence ID" value="NZ_BMOC01000012.1"/>
</dbReference>
<dbReference type="SUPFAM" id="SSF51569">
    <property type="entry name" value="Aldolase"/>
    <property type="match status" value="1"/>
</dbReference>
<keyword evidence="2" id="KW-0704">Schiff base</keyword>
<dbReference type="InterPro" id="IPR020625">
    <property type="entry name" value="Schiff_base-form_aldolases_AS"/>
</dbReference>
<dbReference type="Pfam" id="PF00701">
    <property type="entry name" value="DHDPS"/>
    <property type="match status" value="1"/>
</dbReference>
<dbReference type="Gene3D" id="3.20.20.70">
    <property type="entry name" value="Aldolase class I"/>
    <property type="match status" value="1"/>
</dbReference>
<dbReference type="PROSITE" id="PS00666">
    <property type="entry name" value="DHDPS_2"/>
    <property type="match status" value="1"/>
</dbReference>
<gene>
    <name evidence="5" type="primary">dapA</name>
    <name evidence="5" type="ORF">GCM10008995_20180</name>
</gene>
<reference evidence="5" key="1">
    <citation type="journal article" date="2014" name="Int. J. Syst. Evol. Microbiol.">
        <title>Complete genome sequence of Corynebacterium casei LMG S-19264T (=DSM 44701T), isolated from a smear-ripened cheese.</title>
        <authorList>
            <consortium name="US DOE Joint Genome Institute (JGI-PGF)"/>
            <person name="Walter F."/>
            <person name="Albersmeier A."/>
            <person name="Kalinowski J."/>
            <person name="Ruckert C."/>
        </authorList>
    </citation>
    <scope>NUCLEOTIDE SEQUENCE</scope>
    <source>
        <strain evidence="5">JCM 14359</strain>
    </source>
</reference>
<protein>
    <submittedName>
        <fullName evidence="5">4-hydroxy-tetrahydrodipicolinate synthase</fullName>
    </submittedName>
</protein>